<dbReference type="AlphaFoldDB" id="A0A1H6DEH5"/>
<sequence length="71" mass="7689">MCRSESFQSCRGLPDGAVLVRATEHLDQYRGDAVRRNFEALAPALPVGMPRAGEVAGRRLVEADAADFQEG</sequence>
<name>A0A1H6DEH5_9ACTN</name>
<keyword evidence="2" id="KW-1185">Reference proteome</keyword>
<evidence type="ECO:0000313" key="2">
    <source>
        <dbReference type="Proteomes" id="UP000236723"/>
    </source>
</evidence>
<evidence type="ECO:0000313" key="1">
    <source>
        <dbReference type="EMBL" id="SEG83482.1"/>
    </source>
</evidence>
<accession>A0A1H6DEH5</accession>
<protein>
    <submittedName>
        <fullName evidence="1">Uncharacterized protein</fullName>
    </submittedName>
</protein>
<reference evidence="2" key="1">
    <citation type="submission" date="2016-10" db="EMBL/GenBank/DDBJ databases">
        <authorList>
            <person name="Varghese N."/>
            <person name="Submissions S."/>
        </authorList>
    </citation>
    <scope>NUCLEOTIDE SEQUENCE [LARGE SCALE GENOMIC DNA]</scope>
    <source>
        <strain evidence="2">DSM 43163</strain>
    </source>
</reference>
<proteinExistence type="predicted"/>
<dbReference type="EMBL" id="FNVO01000016">
    <property type="protein sequence ID" value="SEG83482.1"/>
    <property type="molecule type" value="Genomic_DNA"/>
</dbReference>
<gene>
    <name evidence="1" type="ORF">SAMN04489712_1162</name>
</gene>
<dbReference type="Proteomes" id="UP000236723">
    <property type="component" value="Unassembled WGS sequence"/>
</dbReference>
<organism evidence="1 2">
    <name type="scientific">Thermomonospora echinospora</name>
    <dbReference type="NCBI Taxonomy" id="1992"/>
    <lineage>
        <taxon>Bacteria</taxon>
        <taxon>Bacillati</taxon>
        <taxon>Actinomycetota</taxon>
        <taxon>Actinomycetes</taxon>
        <taxon>Streptosporangiales</taxon>
        <taxon>Thermomonosporaceae</taxon>
        <taxon>Thermomonospora</taxon>
    </lineage>
</organism>